<dbReference type="GO" id="GO:0005829">
    <property type="term" value="C:cytosol"/>
    <property type="evidence" value="ECO:0007669"/>
    <property type="project" value="TreeGrafter"/>
</dbReference>
<proteinExistence type="inferred from homology"/>
<dbReference type="SFLD" id="SFLDF00413">
    <property type="entry name" value="CDK5RAP1"/>
    <property type="match status" value="1"/>
</dbReference>
<dbReference type="InterPro" id="IPR006638">
    <property type="entry name" value="Elp3/MiaA/NifB-like_rSAM"/>
</dbReference>
<dbReference type="GO" id="GO:0035597">
    <property type="term" value="F:tRNA-2-methylthio-N(6)-dimethylallyladenosine(37) synthase activity"/>
    <property type="evidence" value="ECO:0007669"/>
    <property type="project" value="UniProtKB-EC"/>
</dbReference>
<organism evidence="21 22">
    <name type="scientific">Cricetulus griseus</name>
    <name type="common">Chinese hamster</name>
    <name type="synonym">Cricetulus barabensis griseus</name>
    <dbReference type="NCBI Taxonomy" id="10029"/>
    <lineage>
        <taxon>Eukaryota</taxon>
        <taxon>Metazoa</taxon>
        <taxon>Chordata</taxon>
        <taxon>Craniata</taxon>
        <taxon>Vertebrata</taxon>
        <taxon>Euteleostomi</taxon>
        <taxon>Mammalia</taxon>
        <taxon>Eutheria</taxon>
        <taxon>Euarchontoglires</taxon>
        <taxon>Glires</taxon>
        <taxon>Rodentia</taxon>
        <taxon>Myomorpha</taxon>
        <taxon>Muroidea</taxon>
        <taxon>Cricetidae</taxon>
        <taxon>Cricetinae</taxon>
        <taxon>Cricetulus</taxon>
    </lineage>
</organism>
<dbReference type="GO" id="GO:0005739">
    <property type="term" value="C:mitochondrion"/>
    <property type="evidence" value="ECO:0007669"/>
    <property type="project" value="TreeGrafter"/>
</dbReference>
<dbReference type="SUPFAM" id="SSF102114">
    <property type="entry name" value="Radical SAM enzymes"/>
    <property type="match status" value="1"/>
</dbReference>
<dbReference type="Pfam" id="PF00919">
    <property type="entry name" value="UPF0004"/>
    <property type="match status" value="1"/>
</dbReference>
<sequence length="722" mass="81895">MHPLQCVLQAQRSLKWGPLSSVSWLLLRTCRAHSSVPSSSCLSSEGQSSEGVEKDFSSRLAAGPTFQHFLRSASVLQEKPSFPEVEDPPPYLTGDELLGRQRKVYLETYGCQMNVNDTEIAWSILQKSGFLRTSNLQEADVILLVTCSIREKAEQTIWNRLHQLKALKTKRSRSRVPLRIGILGCMAERLKGEILNREKTVDLLAGPDAYRDLPRLLAVVESGQQAANVLLSLDETYADIMPVQTSPSATSAFVSIMRGCDNMCSYCIVPFTRGRERSRPVASILDEVRKLSEQGLKEVTLLGQNVNSFRDNSEIQFNNAVPTNLSRGFTTNYKTKQGGLRFSHLLDQVSRIDPEMRIRFTSPHPKDFPDEVLQLIHERHNICKQIHLPAQSGSNRVLDAMRRGYSREAYVALVHHIRECIPGVSLSSDFITGFCGETEDDHLQTVSLLREVQYNAGFLFAYSMRQKTRAYHRLKDDVPEEVKLRRLEELITVFREEASRANQTSVGCTQLVLVEGFSKRSSTDLCGRNDANLKVIFPDAEVEDVTNSGLKVRAQPGDYVLVKLLYARWCSKEITDMTAPLLGKDFIVNKREKEASGRVQSRVVNGTTAPNYTIWRKRDPLKHKLLLYRLEEERHRQQGKNTLNNIKSNMAPLETSGATTARPEHPNGDEAEDNDLKHNFLRMIEALKEEKKKSLKEMEEKTNNWEITKNPLKKTKKKHSNM</sequence>
<dbReference type="SFLD" id="SFLDF00273">
    <property type="entry name" value="(dimethylallyl)adenosine_tRNA"/>
    <property type="match status" value="1"/>
</dbReference>
<evidence type="ECO:0000256" key="12">
    <source>
        <dbReference type="ARBA" id="ARBA00068865"/>
    </source>
</evidence>
<dbReference type="NCBIfam" id="TIGR01574">
    <property type="entry name" value="miaB-methiolase"/>
    <property type="match status" value="1"/>
</dbReference>
<gene>
    <name evidence="21" type="ORF">H671_6g15521</name>
</gene>
<evidence type="ECO:0000256" key="10">
    <source>
        <dbReference type="ARBA" id="ARBA00052587"/>
    </source>
</evidence>
<dbReference type="FunFam" id="3.80.30.20:FF:000003">
    <property type="entry name" value="CDK5 regulatory subunit-associated protein 1"/>
    <property type="match status" value="1"/>
</dbReference>
<dbReference type="Proteomes" id="UP000030759">
    <property type="component" value="Unassembled WGS sequence"/>
</dbReference>
<dbReference type="InterPro" id="IPR038135">
    <property type="entry name" value="Methylthiotransferase_N_sf"/>
</dbReference>
<reference evidence="22" key="1">
    <citation type="journal article" date="2013" name="Nat. Biotechnol.">
        <title>Chinese hamster genome sequenced from sorted chromosomes.</title>
        <authorList>
            <person name="Brinkrolf K."/>
            <person name="Rupp O."/>
            <person name="Laux H."/>
            <person name="Kollin F."/>
            <person name="Ernst W."/>
            <person name="Linke B."/>
            <person name="Kofler R."/>
            <person name="Romand S."/>
            <person name="Hesse F."/>
            <person name="Budach W.E."/>
            <person name="Galosy S."/>
            <person name="Muller D."/>
            <person name="Noll T."/>
            <person name="Wienberg J."/>
            <person name="Jostock T."/>
            <person name="Leonard M."/>
            <person name="Grillari J."/>
            <person name="Tauch A."/>
            <person name="Goesmann A."/>
            <person name="Helk B."/>
            <person name="Mott J.E."/>
            <person name="Puhler A."/>
            <person name="Borth N."/>
        </authorList>
    </citation>
    <scope>NUCLEOTIDE SEQUENCE [LARGE SCALE GENOMIC DNA]</scope>
    <source>
        <strain evidence="22">17A/GY</strain>
    </source>
</reference>
<dbReference type="InterPro" id="IPR058240">
    <property type="entry name" value="rSAM_sf"/>
</dbReference>
<feature type="region of interest" description="Disordered" evidence="17">
    <location>
        <begin position="651"/>
        <end position="673"/>
    </location>
</feature>
<dbReference type="GO" id="GO:0051246">
    <property type="term" value="P:regulation of protein metabolic process"/>
    <property type="evidence" value="ECO:0007669"/>
    <property type="project" value="UniProtKB-ARBA"/>
</dbReference>
<evidence type="ECO:0000256" key="7">
    <source>
        <dbReference type="ARBA" id="ARBA00023004"/>
    </source>
</evidence>
<dbReference type="InterPro" id="IPR005839">
    <property type="entry name" value="Methylthiotransferase"/>
</dbReference>
<feature type="compositionally biased region" description="Basic and acidic residues" evidence="17">
    <location>
        <begin position="662"/>
        <end position="673"/>
    </location>
</feature>
<dbReference type="FunFam" id="3.40.50.12160:FF:000003">
    <property type="entry name" value="CDK5 regulatory subunit-associated protein 1"/>
    <property type="match status" value="1"/>
</dbReference>
<dbReference type="AlphaFoldDB" id="A0A061I2F2"/>
<evidence type="ECO:0000256" key="1">
    <source>
        <dbReference type="ARBA" id="ARBA00001966"/>
    </source>
</evidence>
<keyword evidence="5" id="KW-0819">tRNA processing</keyword>
<dbReference type="InterPro" id="IPR023404">
    <property type="entry name" value="rSAM_horseshoe"/>
</dbReference>
<evidence type="ECO:0000313" key="21">
    <source>
        <dbReference type="EMBL" id="ERE71770.1"/>
    </source>
</evidence>
<evidence type="ECO:0000259" key="20">
    <source>
        <dbReference type="PROSITE" id="PS51918"/>
    </source>
</evidence>
<evidence type="ECO:0000256" key="14">
    <source>
        <dbReference type="ARBA" id="ARBA00078237"/>
    </source>
</evidence>
<dbReference type="PROSITE" id="PS01278">
    <property type="entry name" value="MTTASE_RADICAL"/>
    <property type="match status" value="1"/>
</dbReference>
<dbReference type="PANTHER" id="PTHR43020">
    <property type="entry name" value="CDK5 REGULATORY SUBUNIT-ASSOCIATED PROTEIN 1"/>
    <property type="match status" value="1"/>
</dbReference>
<dbReference type="Pfam" id="PF04055">
    <property type="entry name" value="Radical_SAM"/>
    <property type="match status" value="1"/>
</dbReference>
<dbReference type="EC" id="2.8.4.3" evidence="9"/>
<keyword evidence="3" id="KW-0004">4Fe-4S</keyword>
<dbReference type="InterPro" id="IPR013848">
    <property type="entry name" value="Methylthiotransferase_N"/>
</dbReference>
<comment type="catalytic activity">
    <reaction evidence="10">
        <text>N(6)-dimethylallyladenosine(37) in tRNA + (sulfur carrier)-SH + AH2 + 2 S-adenosyl-L-methionine = 2-methylsulfanyl-N(6)-dimethylallyladenosine(37) in tRNA + (sulfur carrier)-H + 5'-deoxyadenosine + L-methionine + A + S-adenosyl-L-homocysteine + 2 H(+)</text>
        <dbReference type="Rhea" id="RHEA:37067"/>
        <dbReference type="Rhea" id="RHEA-COMP:10375"/>
        <dbReference type="Rhea" id="RHEA-COMP:10376"/>
        <dbReference type="Rhea" id="RHEA-COMP:14737"/>
        <dbReference type="Rhea" id="RHEA-COMP:14739"/>
        <dbReference type="ChEBI" id="CHEBI:13193"/>
        <dbReference type="ChEBI" id="CHEBI:15378"/>
        <dbReference type="ChEBI" id="CHEBI:17319"/>
        <dbReference type="ChEBI" id="CHEBI:17499"/>
        <dbReference type="ChEBI" id="CHEBI:29917"/>
        <dbReference type="ChEBI" id="CHEBI:57844"/>
        <dbReference type="ChEBI" id="CHEBI:57856"/>
        <dbReference type="ChEBI" id="CHEBI:59789"/>
        <dbReference type="ChEBI" id="CHEBI:64428"/>
        <dbReference type="ChEBI" id="CHEBI:74415"/>
        <dbReference type="ChEBI" id="CHEBI:74417"/>
        <dbReference type="EC" id="2.8.4.3"/>
    </reaction>
    <physiologicalReaction direction="left-to-right" evidence="10">
        <dbReference type="Rhea" id="RHEA:37068"/>
    </physiologicalReaction>
</comment>
<dbReference type="Gene3D" id="3.40.50.12160">
    <property type="entry name" value="Methylthiotransferase, N-terminal domain"/>
    <property type="match status" value="1"/>
</dbReference>
<evidence type="ECO:0000256" key="16">
    <source>
        <dbReference type="ARBA" id="ARBA00081908"/>
    </source>
</evidence>
<feature type="compositionally biased region" description="Basic residues" evidence="17">
    <location>
        <begin position="711"/>
        <end position="722"/>
    </location>
</feature>
<dbReference type="EMBL" id="KE680667">
    <property type="protein sequence ID" value="ERE71770.1"/>
    <property type="molecule type" value="Genomic_DNA"/>
</dbReference>
<feature type="domain" description="Radical SAM core" evidence="20">
    <location>
        <begin position="246"/>
        <end position="500"/>
    </location>
</feature>
<evidence type="ECO:0000256" key="2">
    <source>
        <dbReference type="ARBA" id="ARBA00009815"/>
    </source>
</evidence>
<evidence type="ECO:0000256" key="13">
    <source>
        <dbReference type="ARBA" id="ARBA00077166"/>
    </source>
</evidence>
<dbReference type="PANTHER" id="PTHR43020:SF2">
    <property type="entry name" value="MITOCHONDRIAL TRNA METHYLTHIOTRANSFERASE CDK5RAP1"/>
    <property type="match status" value="1"/>
</dbReference>
<evidence type="ECO:0000259" key="18">
    <source>
        <dbReference type="PROSITE" id="PS50926"/>
    </source>
</evidence>
<dbReference type="Gene3D" id="3.80.30.20">
    <property type="entry name" value="tm_1862 like domain"/>
    <property type="match status" value="1"/>
</dbReference>
<evidence type="ECO:0000256" key="9">
    <source>
        <dbReference type="ARBA" id="ARBA00033765"/>
    </source>
</evidence>
<evidence type="ECO:0000256" key="3">
    <source>
        <dbReference type="ARBA" id="ARBA00022485"/>
    </source>
</evidence>
<dbReference type="InterPro" id="IPR002792">
    <property type="entry name" value="TRAM_dom"/>
</dbReference>
<feature type="domain" description="MTTase N-terminal" evidence="19">
    <location>
        <begin position="102"/>
        <end position="222"/>
    </location>
</feature>
<dbReference type="PROSITE" id="PS50926">
    <property type="entry name" value="TRAM"/>
    <property type="match status" value="1"/>
</dbReference>
<dbReference type="InterPro" id="IPR020612">
    <property type="entry name" value="Methylthiotransferase_CS"/>
</dbReference>
<dbReference type="SFLD" id="SFLDS00029">
    <property type="entry name" value="Radical_SAM"/>
    <property type="match status" value="1"/>
</dbReference>
<dbReference type="PROSITE" id="PS51449">
    <property type="entry name" value="MTTASE_N"/>
    <property type="match status" value="1"/>
</dbReference>
<evidence type="ECO:0000259" key="19">
    <source>
        <dbReference type="PROSITE" id="PS51449"/>
    </source>
</evidence>
<evidence type="ECO:0000256" key="5">
    <source>
        <dbReference type="ARBA" id="ARBA00022694"/>
    </source>
</evidence>
<dbReference type="SFLD" id="SFLDG01082">
    <property type="entry name" value="B12-binding_domain_containing"/>
    <property type="match status" value="1"/>
</dbReference>
<name>A0A061I2F2_CRIGR</name>
<dbReference type="SFLD" id="SFLDG01061">
    <property type="entry name" value="methylthiotransferase"/>
    <property type="match status" value="1"/>
</dbReference>
<protein>
    <recommendedName>
        <fullName evidence="12">Mitochondrial tRNA methylthiotransferase CDK5RAP1</fullName>
        <ecNumber evidence="9">2.8.4.3</ecNumber>
    </recommendedName>
    <alternativeName>
        <fullName evidence="16">CDK5 activator-binding protein C42</fullName>
    </alternativeName>
    <alternativeName>
        <fullName evidence="14">CDK5 regulatory subunit-associated protein 1</fullName>
    </alternativeName>
    <alternativeName>
        <fullName evidence="15">mt-tRNA-2-methylthio-N6-dimethylallyladenosine synthase</fullName>
    </alternativeName>
    <alternativeName>
        <fullName evidence="13">mt-tRNA-N6-(dimethylallyl)adenosine(37) methylthiotransferase</fullName>
    </alternativeName>
</protein>
<dbReference type="SMART" id="SM00729">
    <property type="entry name" value="Elp3"/>
    <property type="match status" value="1"/>
</dbReference>
<dbReference type="InterPro" id="IPR006463">
    <property type="entry name" value="MiaB_methiolase"/>
</dbReference>
<dbReference type="NCBIfam" id="TIGR00089">
    <property type="entry name" value="MiaB/RimO family radical SAM methylthiotransferase"/>
    <property type="match status" value="1"/>
</dbReference>
<dbReference type="PROSITE" id="PS51918">
    <property type="entry name" value="RADICAL_SAM"/>
    <property type="match status" value="1"/>
</dbReference>
<evidence type="ECO:0000256" key="17">
    <source>
        <dbReference type="SAM" id="MobiDB-lite"/>
    </source>
</evidence>
<evidence type="ECO:0000313" key="22">
    <source>
        <dbReference type="Proteomes" id="UP000030759"/>
    </source>
</evidence>
<evidence type="ECO:0000256" key="8">
    <source>
        <dbReference type="ARBA" id="ARBA00023014"/>
    </source>
</evidence>
<dbReference type="GO" id="GO:0046872">
    <property type="term" value="F:metal ion binding"/>
    <property type="evidence" value="ECO:0007669"/>
    <property type="project" value="UniProtKB-KW"/>
</dbReference>
<feature type="domain" description="TRAM" evidence="18">
    <location>
        <begin position="503"/>
        <end position="576"/>
    </location>
</feature>
<feature type="region of interest" description="Disordered" evidence="17">
    <location>
        <begin position="694"/>
        <end position="722"/>
    </location>
</feature>
<evidence type="ECO:0000256" key="11">
    <source>
        <dbReference type="ARBA" id="ARBA00059950"/>
    </source>
</evidence>
<keyword evidence="4" id="KW-0949">S-adenosyl-L-methionine</keyword>
<accession>A0A061I2F2</accession>
<evidence type="ECO:0000256" key="6">
    <source>
        <dbReference type="ARBA" id="ARBA00022723"/>
    </source>
</evidence>
<comment type="cofactor">
    <cofactor evidence="1">
        <name>[4Fe-4S] cluster</name>
        <dbReference type="ChEBI" id="CHEBI:49883"/>
    </cofactor>
</comment>
<keyword evidence="7" id="KW-0408">Iron</keyword>
<evidence type="ECO:0000256" key="15">
    <source>
        <dbReference type="ARBA" id="ARBA00078249"/>
    </source>
</evidence>
<dbReference type="InterPro" id="IPR007197">
    <property type="entry name" value="rSAM"/>
</dbReference>
<dbReference type="GO" id="GO:0051539">
    <property type="term" value="F:4 iron, 4 sulfur cluster binding"/>
    <property type="evidence" value="ECO:0007669"/>
    <property type="project" value="UniProtKB-KW"/>
</dbReference>
<comment type="function">
    <text evidence="11">Methylthiotransferase that catalyzes the conversion of N6-(dimethylallyl)adenosine (i(6)A) to 2-methylthio-N6-(dimethylallyl)adenosine (ms(2)i(6)A) at position 37 (adjacent to the 3'-end of the anticodon) of four mitochondrial DNA-encoded tRNAs (Ser(UCN), Phe, Tyr and Trp). Essential for efficient and highly accurate protein translation by the ribosome. Specifically inhibits CDK5 activation by CDK5R1. Essential for efficient mitochondrial protein synthesis and respiratory chain.</text>
</comment>
<comment type="similarity">
    <text evidence="2">Belongs to the methylthiotransferase family. MiaB subfamily.</text>
</comment>
<evidence type="ECO:0000256" key="4">
    <source>
        <dbReference type="ARBA" id="ARBA00022691"/>
    </source>
</evidence>
<keyword evidence="8" id="KW-0411">Iron-sulfur</keyword>
<keyword evidence="6" id="KW-0479">Metal-binding</keyword>
<feature type="compositionally biased region" description="Basic and acidic residues" evidence="17">
    <location>
        <begin position="694"/>
        <end position="703"/>
    </location>
</feature>